<keyword evidence="2" id="KW-1185">Reference proteome</keyword>
<evidence type="ECO:0000313" key="2">
    <source>
        <dbReference type="Proteomes" id="UP000316079"/>
    </source>
</evidence>
<dbReference type="GO" id="GO:0036297">
    <property type="term" value="P:interstrand cross-link repair"/>
    <property type="evidence" value="ECO:0007669"/>
    <property type="project" value="InterPro"/>
</dbReference>
<dbReference type="AlphaFoldDB" id="A0A553RDH8"/>
<gene>
    <name evidence="1" type="ORF">DNTS_014329</name>
</gene>
<reference evidence="1 2" key="1">
    <citation type="journal article" date="2019" name="Sci. Data">
        <title>Hybrid genome assembly and annotation of Danionella translucida.</title>
        <authorList>
            <person name="Kadobianskyi M."/>
            <person name="Schulze L."/>
            <person name="Schuelke M."/>
            <person name="Judkewitz B."/>
        </authorList>
    </citation>
    <scope>NUCLEOTIDE SEQUENCE [LARGE SCALE GENOMIC DNA]</scope>
    <source>
        <strain evidence="1 2">Bolton</strain>
    </source>
</reference>
<accession>A0A553RDH8</accession>
<sequence length="821" mass="90239">SIMEAVCCSVEYLSEFSDSQAHPGRIILNRSQIFLCKGCRDVFIFNVQEKKSFIQFEASVMLMELSDDLHRLYVLCENSGLYCTPVPSHPRSSSDNPEPVLHTVSEDSLVLKSPSLQAFTISKKILVTLSRNRSVWSFDLYEETGSKPLGKLTHYQMPTVFTCLNQTDKEKSEDTTPVLTCIYPEGSKQVNTNQPVLHAHLELRLFRLLFGVDASLLNSPVILCGLPDGRIFFFPLLVPTMTGSRGEQRSPIRVLQNLEQPVVFIGTCVSGENGPQCLVALGQKGKLLTVKSKQSSLEKKEADYSFTEHSIQSPILCACVDDKRLYYSSFSELLALQLTAASSSDEEAESPQQVLMSNSLGVSRVTALAGPFSDTTGSIQLLALSSSGRLLRVNVPLESEKGSVSLLPLSLAGQRVKDLLASIGNVWERAQSMKHKLRAKNDSLKRLNQVIYVCSLLLESHANEKESHMAIKHSIRCHGVTRWSSLLQRDSLNLTCTLENSSACTLEYGWTLCIQIHPLFQFPNSSRTYSFPLRKLESGQNVDVTIPIENNDGGGLFLPVRVCCSLTFSLFHLFDAETSPGVSQILKETGSISAPLNSFIVDCLDALRMERSSFCGTVRDGVQSFLRSRGVLAEDADATSKSGLVSVVVKVSSELMKSRLNTPSSSNVGMCVSLLNWLISSDAVGLVSIQSPVVSAYSPDGCSVSIMAREVTLGDFYSEGPLEVLEIRVESSSLAAVCGLHHAILRRLEVLLRNSEVNGHHQKHVKAQSLREAVRHIESLYKDLQGAQNQAALGGTMKTCQISEILLQIFLQLRANPLVIL</sequence>
<dbReference type="EMBL" id="SRMA01024658">
    <property type="protein sequence ID" value="TRZ00232.1"/>
    <property type="molecule type" value="Genomic_DNA"/>
</dbReference>
<dbReference type="GO" id="GO:0043240">
    <property type="term" value="C:Fanconi anaemia nuclear complex"/>
    <property type="evidence" value="ECO:0007669"/>
    <property type="project" value="InterPro"/>
</dbReference>
<evidence type="ECO:0008006" key="3">
    <source>
        <dbReference type="Google" id="ProtNLM"/>
    </source>
</evidence>
<dbReference type="Proteomes" id="UP000316079">
    <property type="component" value="Unassembled WGS sequence"/>
</dbReference>
<feature type="non-terminal residue" evidence="1">
    <location>
        <position position="1"/>
    </location>
</feature>
<protein>
    <recommendedName>
        <fullName evidence="3">FA core complex associated protein 100</fullName>
    </recommendedName>
</protein>
<dbReference type="InterPro" id="IPR029251">
    <property type="entry name" value="Faap100"/>
</dbReference>
<dbReference type="PANTHER" id="PTHR14890:SF1">
    <property type="entry name" value="FANCONI ANEMIA CORE COMPLEX-ASSOCIATED PROTEIN 100"/>
    <property type="match status" value="1"/>
</dbReference>
<dbReference type="GO" id="GO:0005654">
    <property type="term" value="C:nucleoplasm"/>
    <property type="evidence" value="ECO:0007669"/>
    <property type="project" value="TreeGrafter"/>
</dbReference>
<dbReference type="PANTHER" id="PTHR14890">
    <property type="entry name" value="FANCONI ANEMIA CORE COMPLEX-ASSOCIATED PROTEIN 100"/>
    <property type="match status" value="1"/>
</dbReference>
<dbReference type="STRING" id="623744.A0A553RDH8"/>
<name>A0A553RDH8_9TELE</name>
<evidence type="ECO:0000313" key="1">
    <source>
        <dbReference type="EMBL" id="TRZ00232.1"/>
    </source>
</evidence>
<organism evidence="1 2">
    <name type="scientific">Danionella cerebrum</name>
    <dbReference type="NCBI Taxonomy" id="2873325"/>
    <lineage>
        <taxon>Eukaryota</taxon>
        <taxon>Metazoa</taxon>
        <taxon>Chordata</taxon>
        <taxon>Craniata</taxon>
        <taxon>Vertebrata</taxon>
        <taxon>Euteleostomi</taxon>
        <taxon>Actinopterygii</taxon>
        <taxon>Neopterygii</taxon>
        <taxon>Teleostei</taxon>
        <taxon>Ostariophysi</taxon>
        <taxon>Cypriniformes</taxon>
        <taxon>Danionidae</taxon>
        <taxon>Danioninae</taxon>
        <taxon>Danionella</taxon>
    </lineage>
</organism>
<comment type="caution">
    <text evidence="1">The sequence shown here is derived from an EMBL/GenBank/DDBJ whole genome shotgun (WGS) entry which is preliminary data.</text>
</comment>
<proteinExistence type="predicted"/>
<dbReference type="OrthoDB" id="6495021at2759"/>
<dbReference type="Pfam" id="PF15146">
    <property type="entry name" value="FANCAA"/>
    <property type="match status" value="1"/>
</dbReference>